<name>A0ACC3YC16_COLTU</name>
<reference evidence="1 2" key="1">
    <citation type="journal article" date="2020" name="Phytopathology">
        <title>Genome Sequence Resources of Colletotrichum truncatum, C. plurivorum, C. musicola, and C. sojae: Four Species Pathogenic to Soybean (Glycine max).</title>
        <authorList>
            <person name="Rogerio F."/>
            <person name="Boufleur T.R."/>
            <person name="Ciampi-Guillardi M."/>
            <person name="Sukno S.A."/>
            <person name="Thon M.R."/>
            <person name="Massola Junior N.S."/>
            <person name="Baroncelli R."/>
        </authorList>
    </citation>
    <scope>NUCLEOTIDE SEQUENCE [LARGE SCALE GENOMIC DNA]</scope>
    <source>
        <strain evidence="1 2">CMES1059</strain>
    </source>
</reference>
<comment type="caution">
    <text evidence="1">The sequence shown here is derived from an EMBL/GenBank/DDBJ whole genome shotgun (WGS) entry which is preliminary data.</text>
</comment>
<protein>
    <submittedName>
        <fullName evidence="1">Uncharacterized protein</fullName>
    </submittedName>
</protein>
<dbReference type="EMBL" id="VUJX02000018">
    <property type="protein sequence ID" value="KAL0929370.1"/>
    <property type="molecule type" value="Genomic_DNA"/>
</dbReference>
<proteinExistence type="predicted"/>
<dbReference type="Proteomes" id="UP000805649">
    <property type="component" value="Unassembled WGS sequence"/>
</dbReference>
<keyword evidence="2" id="KW-1185">Reference proteome</keyword>
<sequence length="425" mass="48189">MTDHNMPSRRTHSKSRHGCSQCKARKVKCGEERPSCSRCRKRRVHCSYDDVPRLASPLPTVASPDDAPGLGVLEVNGRANVSQSPPVGSLVHLQAGSSGQPLTSFFREDFELLHHYSTVTYQTILDDESTERAWRVNVPQEGARHDFLMHGILAVAAMHLRRLRPESAAYYNHLATQHYSESLKLYRPILDQLSRSTATPVFIFSSFLVCMSLQMFEQNDQQDLEAVLSLDSILDAFKLERGIHDILRLTWDWLLGTPFSSLLLFSERMTDCLITLDDNEALDRVEACVREDLTANPMLGDYLDAVKRLREVYACRSTAIRHKSAVFSWPVLVSTAFYDEMTQKKPLAIVLLAYFGLLLNELRNVWWVGRAGRRLLRDCADLLSGKHRELVGWAERRVDANMLRPVGHGRQHDPAWIPAANAGHM</sequence>
<gene>
    <name evidence="1" type="ORF">CTRU02_215726</name>
</gene>
<evidence type="ECO:0000313" key="2">
    <source>
        <dbReference type="Proteomes" id="UP000805649"/>
    </source>
</evidence>
<organism evidence="1 2">
    <name type="scientific">Colletotrichum truncatum</name>
    <name type="common">Anthracnose fungus</name>
    <name type="synonym">Colletotrichum capsici</name>
    <dbReference type="NCBI Taxonomy" id="5467"/>
    <lineage>
        <taxon>Eukaryota</taxon>
        <taxon>Fungi</taxon>
        <taxon>Dikarya</taxon>
        <taxon>Ascomycota</taxon>
        <taxon>Pezizomycotina</taxon>
        <taxon>Sordariomycetes</taxon>
        <taxon>Hypocreomycetidae</taxon>
        <taxon>Glomerellales</taxon>
        <taxon>Glomerellaceae</taxon>
        <taxon>Colletotrichum</taxon>
        <taxon>Colletotrichum truncatum species complex</taxon>
    </lineage>
</organism>
<evidence type="ECO:0000313" key="1">
    <source>
        <dbReference type="EMBL" id="KAL0929370.1"/>
    </source>
</evidence>
<accession>A0ACC3YC16</accession>